<dbReference type="RefSeq" id="WP_012764411.1">
    <property type="nucleotide sequence ID" value="NC_012880.1"/>
</dbReference>
<feature type="transmembrane region" description="Helical" evidence="8">
    <location>
        <begin position="71"/>
        <end position="92"/>
    </location>
</feature>
<sequence>MHTTQGNPIAGHLLALFSVIVWGWTFISTRILLDGLDPYQILLYRCLIAWLVLSLLRFPHPRSALNPRHEGLYFLASLCGVSLYFVCENIALTKTYASNAALIVTVSPLLSVLFNALIFRRQRLSLVTLSGLVLSFAGVALVITNGALNIHLSPAGDALALLAALSWAFFPLVLRQIDDGAHPVVKTRKIFRYSILTVALFMWSRDMPLFNPHAFAAINLCNLLFLGVIASALCYLSWDRAVVNLGVRKTMAYMYLVPFVTVLSGHLLLRETITPLMLGGGLLILAGLYLNNRQQAGASSAG</sequence>
<feature type="transmembrane region" description="Helical" evidence="8">
    <location>
        <begin position="250"/>
        <end position="267"/>
    </location>
</feature>
<feature type="transmembrane region" description="Helical" evidence="8">
    <location>
        <begin position="189"/>
        <end position="204"/>
    </location>
</feature>
<dbReference type="PANTHER" id="PTHR32322">
    <property type="entry name" value="INNER MEMBRANE TRANSPORTER"/>
    <property type="match status" value="1"/>
</dbReference>
<dbReference type="eggNOG" id="COG0697">
    <property type="taxonomic scope" value="Bacteria"/>
</dbReference>
<feature type="transmembrane region" description="Helical" evidence="8">
    <location>
        <begin position="12"/>
        <end position="33"/>
    </location>
</feature>
<evidence type="ECO:0000256" key="7">
    <source>
        <dbReference type="ARBA" id="ARBA00040595"/>
    </source>
</evidence>
<evidence type="ECO:0000256" key="1">
    <source>
        <dbReference type="ARBA" id="ARBA00004651"/>
    </source>
</evidence>
<organism evidence="10 11">
    <name type="scientific">Musicola paradisiaca (strain Ech703)</name>
    <name type="common">Dickeya paradisiaca</name>
    <name type="synonym">Dickeya dadantii</name>
    <dbReference type="NCBI Taxonomy" id="579405"/>
    <lineage>
        <taxon>Bacteria</taxon>
        <taxon>Pseudomonadati</taxon>
        <taxon>Pseudomonadota</taxon>
        <taxon>Gammaproteobacteria</taxon>
        <taxon>Enterobacterales</taxon>
        <taxon>Pectobacteriaceae</taxon>
        <taxon>Musicola</taxon>
    </lineage>
</organism>
<evidence type="ECO:0000256" key="4">
    <source>
        <dbReference type="ARBA" id="ARBA00022692"/>
    </source>
</evidence>
<feature type="transmembrane region" description="Helical" evidence="8">
    <location>
        <begin position="126"/>
        <end position="152"/>
    </location>
</feature>
<dbReference type="HOGENOM" id="CLU_033863_4_1_6"/>
<dbReference type="STRING" id="579405.Dd703_0781"/>
<keyword evidence="11" id="KW-1185">Reference proteome</keyword>
<evidence type="ECO:0000256" key="8">
    <source>
        <dbReference type="SAM" id="Phobius"/>
    </source>
</evidence>
<evidence type="ECO:0000259" key="9">
    <source>
        <dbReference type="Pfam" id="PF00892"/>
    </source>
</evidence>
<dbReference type="InterPro" id="IPR037185">
    <property type="entry name" value="EmrE-like"/>
</dbReference>
<keyword evidence="6 8" id="KW-0472">Membrane</keyword>
<dbReference type="InterPro" id="IPR000620">
    <property type="entry name" value="EamA_dom"/>
</dbReference>
<keyword evidence="5 8" id="KW-1133">Transmembrane helix</keyword>
<dbReference type="AlphaFoldDB" id="C6CAB7"/>
<evidence type="ECO:0000256" key="6">
    <source>
        <dbReference type="ARBA" id="ARBA00023136"/>
    </source>
</evidence>
<dbReference type="InterPro" id="IPR050638">
    <property type="entry name" value="AA-Vitamin_Transporters"/>
</dbReference>
<evidence type="ECO:0000256" key="3">
    <source>
        <dbReference type="ARBA" id="ARBA00022475"/>
    </source>
</evidence>
<protein>
    <recommendedName>
        <fullName evidence="7">Threonine/homoserine exporter RhtA</fullName>
    </recommendedName>
</protein>
<gene>
    <name evidence="10" type="ordered locus">Dd703_0781</name>
</gene>
<evidence type="ECO:0000313" key="11">
    <source>
        <dbReference type="Proteomes" id="UP000002734"/>
    </source>
</evidence>
<feature type="transmembrane region" description="Helical" evidence="8">
    <location>
        <begin position="98"/>
        <end position="119"/>
    </location>
</feature>
<proteinExistence type="inferred from homology"/>
<keyword evidence="4 8" id="KW-0812">Transmembrane</keyword>
<dbReference type="GO" id="GO:0005886">
    <property type="term" value="C:plasma membrane"/>
    <property type="evidence" value="ECO:0007669"/>
    <property type="project" value="UniProtKB-SubCell"/>
</dbReference>
<evidence type="ECO:0000313" key="10">
    <source>
        <dbReference type="EMBL" id="ACS84592.1"/>
    </source>
</evidence>
<evidence type="ECO:0000256" key="2">
    <source>
        <dbReference type="ARBA" id="ARBA00009853"/>
    </source>
</evidence>
<feature type="domain" description="EamA" evidence="9">
    <location>
        <begin position="156"/>
        <end position="292"/>
    </location>
</feature>
<name>C6CAB7_MUSP7</name>
<comment type="subcellular location">
    <subcellularLocation>
        <location evidence="1">Cell membrane</location>
        <topology evidence="1">Multi-pass membrane protein</topology>
    </subcellularLocation>
</comment>
<reference evidence="10" key="1">
    <citation type="submission" date="2009-06" db="EMBL/GenBank/DDBJ databases">
        <title>Complete sequence of Dickeya dadantii Ech703.</title>
        <authorList>
            <consortium name="US DOE Joint Genome Institute"/>
            <person name="Lucas S."/>
            <person name="Copeland A."/>
            <person name="Lapidus A."/>
            <person name="Glavina del Rio T."/>
            <person name="Dalin E."/>
            <person name="Tice H."/>
            <person name="Bruce D."/>
            <person name="Goodwin L."/>
            <person name="Pitluck S."/>
            <person name="Chertkov O."/>
            <person name="Brettin T."/>
            <person name="Detter J.C."/>
            <person name="Han C."/>
            <person name="Larimer F."/>
            <person name="Land M."/>
            <person name="Hauser L."/>
            <person name="Kyrpides N."/>
            <person name="Mikhailova N."/>
            <person name="Balakrishnan V."/>
            <person name="Glasner J."/>
            <person name="Perna N.T."/>
        </authorList>
    </citation>
    <scope>NUCLEOTIDE SEQUENCE [LARGE SCALE GENOMIC DNA]</scope>
    <source>
        <strain evidence="10">Ech703</strain>
    </source>
</reference>
<dbReference type="PANTHER" id="PTHR32322:SF18">
    <property type="entry name" value="S-ADENOSYLMETHIONINE_S-ADENOSYLHOMOCYSTEINE TRANSPORTER"/>
    <property type="match status" value="1"/>
</dbReference>
<feature type="transmembrane region" description="Helical" evidence="8">
    <location>
        <begin position="273"/>
        <end position="290"/>
    </location>
</feature>
<dbReference type="Pfam" id="PF00892">
    <property type="entry name" value="EamA"/>
    <property type="match status" value="2"/>
</dbReference>
<accession>C6CAB7</accession>
<feature type="transmembrane region" description="Helical" evidence="8">
    <location>
        <begin position="39"/>
        <end position="59"/>
    </location>
</feature>
<dbReference type="EMBL" id="CP001654">
    <property type="protein sequence ID" value="ACS84592.1"/>
    <property type="molecule type" value="Genomic_DNA"/>
</dbReference>
<feature type="domain" description="EamA" evidence="9">
    <location>
        <begin position="10"/>
        <end position="143"/>
    </location>
</feature>
<feature type="transmembrane region" description="Helical" evidence="8">
    <location>
        <begin position="158"/>
        <end position="177"/>
    </location>
</feature>
<comment type="similarity">
    <text evidence="2">Belongs to the drug/metabolite transporter (DMT) superfamily. 10 TMS drug/metabolite exporter (DME) (TC 2.A.7.3) family.</text>
</comment>
<dbReference type="KEGG" id="dda:Dd703_0781"/>
<keyword evidence="3" id="KW-1003">Cell membrane</keyword>
<feature type="transmembrane region" description="Helical" evidence="8">
    <location>
        <begin position="216"/>
        <end position="238"/>
    </location>
</feature>
<evidence type="ECO:0000256" key="5">
    <source>
        <dbReference type="ARBA" id="ARBA00022989"/>
    </source>
</evidence>
<dbReference type="SUPFAM" id="SSF103481">
    <property type="entry name" value="Multidrug resistance efflux transporter EmrE"/>
    <property type="match status" value="2"/>
</dbReference>
<dbReference type="Proteomes" id="UP000002734">
    <property type="component" value="Chromosome"/>
</dbReference>